<protein>
    <recommendedName>
        <fullName evidence="12">Glycerol-3-phosphate acyltransferase</fullName>
    </recommendedName>
</protein>
<feature type="transmembrane region" description="Helical" evidence="10">
    <location>
        <begin position="30"/>
        <end position="50"/>
    </location>
</feature>
<evidence type="ECO:0000256" key="5">
    <source>
        <dbReference type="ARBA" id="ARBA00022989"/>
    </source>
</evidence>
<evidence type="ECO:0000256" key="10">
    <source>
        <dbReference type="SAM" id="Phobius"/>
    </source>
</evidence>
<proteinExistence type="predicted"/>
<feature type="transmembrane region" description="Helical" evidence="10">
    <location>
        <begin position="57"/>
        <end position="78"/>
    </location>
</feature>
<keyword evidence="1" id="KW-1003">Cell membrane</keyword>
<feature type="transmembrane region" description="Helical" evidence="10">
    <location>
        <begin position="84"/>
        <end position="102"/>
    </location>
</feature>
<gene>
    <name evidence="11" type="ORF">S06H3_60205</name>
</gene>
<keyword evidence="2" id="KW-0444">Lipid biosynthesis</keyword>
<evidence type="ECO:0000256" key="9">
    <source>
        <dbReference type="ARBA" id="ARBA00023264"/>
    </source>
</evidence>
<name>X1RIK9_9ZZZZ</name>
<keyword evidence="7 10" id="KW-0472">Membrane</keyword>
<evidence type="ECO:0000256" key="4">
    <source>
        <dbReference type="ARBA" id="ARBA00022692"/>
    </source>
</evidence>
<comment type="caution">
    <text evidence="11">The sequence shown here is derived from an EMBL/GenBank/DDBJ whole genome shotgun (WGS) entry which is preliminary data.</text>
</comment>
<evidence type="ECO:0000256" key="1">
    <source>
        <dbReference type="ARBA" id="ARBA00022475"/>
    </source>
</evidence>
<dbReference type="GO" id="GO:0005886">
    <property type="term" value="C:plasma membrane"/>
    <property type="evidence" value="ECO:0007669"/>
    <property type="project" value="InterPro"/>
</dbReference>
<dbReference type="EMBL" id="BARV01039237">
    <property type="protein sequence ID" value="GAI55414.1"/>
    <property type="molecule type" value="Genomic_DNA"/>
</dbReference>
<evidence type="ECO:0000256" key="6">
    <source>
        <dbReference type="ARBA" id="ARBA00023098"/>
    </source>
</evidence>
<dbReference type="InterPro" id="IPR003811">
    <property type="entry name" value="G3P_acylTferase_PlsY"/>
</dbReference>
<evidence type="ECO:0000256" key="7">
    <source>
        <dbReference type="ARBA" id="ARBA00023136"/>
    </source>
</evidence>
<dbReference type="AlphaFoldDB" id="X1RIK9"/>
<keyword evidence="4 10" id="KW-0812">Transmembrane</keyword>
<evidence type="ECO:0000256" key="2">
    <source>
        <dbReference type="ARBA" id="ARBA00022516"/>
    </source>
</evidence>
<accession>X1RIK9</accession>
<evidence type="ECO:0000313" key="11">
    <source>
        <dbReference type="EMBL" id="GAI55414.1"/>
    </source>
</evidence>
<sequence>SSEIQIFSGVAAVTGHNWSCFLKFAGGRGVGTFIGAALALAPKIIGFSLIPFVLLSLIWNAAIGTFFLFITVVFLSIYFSQFEITGIFSILSIIPIWIKRLSPIKELSLKKKELIRNRLIFDNDQLCLDLRIKRLLKRTKGIRENPIIFGARAKAAPIKVPTPLPPANFKKQDQL</sequence>
<reference evidence="11" key="1">
    <citation type="journal article" date="2014" name="Front. Microbiol.">
        <title>High frequency of phylogenetically diverse reductive dehalogenase-homologous genes in deep subseafloor sedimentary metagenomes.</title>
        <authorList>
            <person name="Kawai M."/>
            <person name="Futagami T."/>
            <person name="Toyoda A."/>
            <person name="Takaki Y."/>
            <person name="Nishi S."/>
            <person name="Hori S."/>
            <person name="Arai W."/>
            <person name="Tsubouchi T."/>
            <person name="Morono Y."/>
            <person name="Uchiyama I."/>
            <person name="Ito T."/>
            <person name="Fujiyama A."/>
            <person name="Inagaki F."/>
            <person name="Takami H."/>
        </authorList>
    </citation>
    <scope>NUCLEOTIDE SEQUENCE</scope>
    <source>
        <strain evidence="11">Expedition CK06-06</strain>
    </source>
</reference>
<evidence type="ECO:0000256" key="8">
    <source>
        <dbReference type="ARBA" id="ARBA00023209"/>
    </source>
</evidence>
<dbReference type="GO" id="GO:0008654">
    <property type="term" value="P:phospholipid biosynthetic process"/>
    <property type="evidence" value="ECO:0007669"/>
    <property type="project" value="UniProtKB-KW"/>
</dbReference>
<keyword evidence="3" id="KW-0808">Transferase</keyword>
<evidence type="ECO:0000256" key="3">
    <source>
        <dbReference type="ARBA" id="ARBA00022679"/>
    </source>
</evidence>
<keyword evidence="5 10" id="KW-1133">Transmembrane helix</keyword>
<organism evidence="11">
    <name type="scientific">marine sediment metagenome</name>
    <dbReference type="NCBI Taxonomy" id="412755"/>
    <lineage>
        <taxon>unclassified sequences</taxon>
        <taxon>metagenomes</taxon>
        <taxon>ecological metagenomes</taxon>
    </lineage>
</organism>
<keyword evidence="6" id="KW-0443">Lipid metabolism</keyword>
<keyword evidence="8" id="KW-0594">Phospholipid biosynthesis</keyword>
<dbReference type="GO" id="GO:0043772">
    <property type="term" value="F:acyl-phosphate glycerol-3-phosphate acyltransferase activity"/>
    <property type="evidence" value="ECO:0007669"/>
    <property type="project" value="InterPro"/>
</dbReference>
<evidence type="ECO:0008006" key="12">
    <source>
        <dbReference type="Google" id="ProtNLM"/>
    </source>
</evidence>
<dbReference type="Pfam" id="PF02660">
    <property type="entry name" value="G3P_acyltransf"/>
    <property type="match status" value="1"/>
</dbReference>
<keyword evidence="9" id="KW-1208">Phospholipid metabolism</keyword>
<dbReference type="SMART" id="SM01207">
    <property type="entry name" value="G3P_acyltransf"/>
    <property type="match status" value="1"/>
</dbReference>
<feature type="non-terminal residue" evidence="11">
    <location>
        <position position="1"/>
    </location>
</feature>